<gene>
    <name evidence="1" type="ORF">L195_g048356</name>
</gene>
<dbReference type="EMBL" id="ASHM01069026">
    <property type="protein sequence ID" value="PNX54735.1"/>
    <property type="molecule type" value="Genomic_DNA"/>
</dbReference>
<dbReference type="Proteomes" id="UP000236291">
    <property type="component" value="Unassembled WGS sequence"/>
</dbReference>
<protein>
    <submittedName>
        <fullName evidence="1">Uncharacterized protein</fullName>
    </submittedName>
</protein>
<comment type="caution">
    <text evidence="1">The sequence shown here is derived from an EMBL/GenBank/DDBJ whole genome shotgun (WGS) entry which is preliminary data.</text>
</comment>
<evidence type="ECO:0000313" key="1">
    <source>
        <dbReference type="EMBL" id="PNX54735.1"/>
    </source>
</evidence>
<dbReference type="AlphaFoldDB" id="A0A2K3JL17"/>
<accession>A0A2K3JL17</accession>
<proteinExistence type="predicted"/>
<reference evidence="1 2" key="1">
    <citation type="journal article" date="2014" name="Am. J. Bot.">
        <title>Genome assembly and annotation for red clover (Trifolium pratense; Fabaceae).</title>
        <authorList>
            <person name="Istvanek J."/>
            <person name="Jaros M."/>
            <person name="Krenek A."/>
            <person name="Repkova J."/>
        </authorList>
    </citation>
    <scope>NUCLEOTIDE SEQUENCE [LARGE SCALE GENOMIC DNA]</scope>
    <source>
        <strain evidence="2">cv. Tatra</strain>
        <tissue evidence="1">Young leaves</tissue>
    </source>
</reference>
<organism evidence="1 2">
    <name type="scientific">Trifolium pratense</name>
    <name type="common">Red clover</name>
    <dbReference type="NCBI Taxonomy" id="57577"/>
    <lineage>
        <taxon>Eukaryota</taxon>
        <taxon>Viridiplantae</taxon>
        <taxon>Streptophyta</taxon>
        <taxon>Embryophyta</taxon>
        <taxon>Tracheophyta</taxon>
        <taxon>Spermatophyta</taxon>
        <taxon>Magnoliopsida</taxon>
        <taxon>eudicotyledons</taxon>
        <taxon>Gunneridae</taxon>
        <taxon>Pentapetalae</taxon>
        <taxon>rosids</taxon>
        <taxon>fabids</taxon>
        <taxon>Fabales</taxon>
        <taxon>Fabaceae</taxon>
        <taxon>Papilionoideae</taxon>
        <taxon>50 kb inversion clade</taxon>
        <taxon>NPAAA clade</taxon>
        <taxon>Hologalegina</taxon>
        <taxon>IRL clade</taxon>
        <taxon>Trifolieae</taxon>
        <taxon>Trifolium</taxon>
    </lineage>
</organism>
<sequence length="59" mass="6548">MCELCLLTVGLVRECVTEVLIAAVRGAADRLQEVINATLRRPSRHNVTVFGLGIWIRDV</sequence>
<reference evidence="1 2" key="2">
    <citation type="journal article" date="2017" name="Front. Plant Sci.">
        <title>Gene Classification and Mining of Molecular Markers Useful in Red Clover (Trifolium pratense) Breeding.</title>
        <authorList>
            <person name="Istvanek J."/>
            <person name="Dluhosova J."/>
            <person name="Dluhos P."/>
            <person name="Patkova L."/>
            <person name="Nedelnik J."/>
            <person name="Repkova J."/>
        </authorList>
    </citation>
    <scope>NUCLEOTIDE SEQUENCE [LARGE SCALE GENOMIC DNA]</scope>
    <source>
        <strain evidence="2">cv. Tatra</strain>
        <tissue evidence="1">Young leaves</tissue>
    </source>
</reference>
<name>A0A2K3JL17_TRIPR</name>
<evidence type="ECO:0000313" key="2">
    <source>
        <dbReference type="Proteomes" id="UP000236291"/>
    </source>
</evidence>